<evidence type="ECO:0000256" key="8">
    <source>
        <dbReference type="RuleBase" id="RU363032"/>
    </source>
</evidence>
<feature type="transmembrane region" description="Helical" evidence="8">
    <location>
        <begin position="627"/>
        <end position="650"/>
    </location>
</feature>
<feature type="transmembrane region" description="Helical" evidence="8">
    <location>
        <begin position="342"/>
        <end position="364"/>
    </location>
</feature>
<comment type="subcellular location">
    <subcellularLocation>
        <location evidence="1">Cell inner membrane</location>
        <topology evidence="1">Multi-pass membrane protein</topology>
    </subcellularLocation>
    <subcellularLocation>
        <location evidence="8">Cell membrane</location>
        <topology evidence="8">Multi-pass membrane protein</topology>
    </subcellularLocation>
</comment>
<name>A0ABY0JUW3_9ENTR</name>
<proteinExistence type="inferred from homology"/>
<feature type="transmembrane region" description="Helical" evidence="8">
    <location>
        <begin position="64"/>
        <end position="82"/>
    </location>
</feature>
<dbReference type="InterPro" id="IPR035906">
    <property type="entry name" value="MetI-like_sf"/>
</dbReference>
<dbReference type="Pfam" id="PF00528">
    <property type="entry name" value="BPD_transp_1"/>
    <property type="match status" value="2"/>
</dbReference>
<feature type="transmembrane region" description="Helical" evidence="8">
    <location>
        <begin position="565"/>
        <end position="583"/>
    </location>
</feature>
<feature type="transmembrane region" description="Helical" evidence="8">
    <location>
        <begin position="206"/>
        <end position="236"/>
    </location>
</feature>
<feature type="transmembrane region" description="Helical" evidence="8">
    <location>
        <begin position="290"/>
        <end position="313"/>
    </location>
</feature>
<feature type="transmembrane region" description="Helical" evidence="8">
    <location>
        <begin position="103"/>
        <end position="121"/>
    </location>
</feature>
<organism evidence="10 11">
    <name type="scientific">Citrobacter europaeus</name>
    <dbReference type="NCBI Taxonomy" id="1914243"/>
    <lineage>
        <taxon>Bacteria</taxon>
        <taxon>Pseudomonadati</taxon>
        <taxon>Pseudomonadota</taxon>
        <taxon>Gammaproteobacteria</taxon>
        <taxon>Enterobacterales</taxon>
        <taxon>Enterobacteriaceae</taxon>
        <taxon>Citrobacter</taxon>
    </lineage>
</organism>
<feature type="transmembrane region" description="Helical" evidence="8">
    <location>
        <begin position="370"/>
        <end position="387"/>
    </location>
</feature>
<keyword evidence="4" id="KW-0997">Cell inner membrane</keyword>
<evidence type="ECO:0000259" key="9">
    <source>
        <dbReference type="PROSITE" id="PS50928"/>
    </source>
</evidence>
<keyword evidence="3" id="KW-1003">Cell membrane</keyword>
<dbReference type="Proteomes" id="UP000195338">
    <property type="component" value="Unassembled WGS sequence"/>
</dbReference>
<feature type="transmembrane region" description="Helical" evidence="8">
    <location>
        <begin position="399"/>
        <end position="419"/>
    </location>
</feature>
<feature type="transmembrane region" description="Helical" evidence="8">
    <location>
        <begin position="439"/>
        <end position="457"/>
    </location>
</feature>
<dbReference type="PROSITE" id="PS50928">
    <property type="entry name" value="ABC_TM1"/>
    <property type="match status" value="2"/>
</dbReference>
<keyword evidence="11" id="KW-1185">Reference proteome</keyword>
<reference evidence="10 11" key="1">
    <citation type="submission" date="2016-04" db="EMBL/GenBank/DDBJ databases">
        <authorList>
            <person name="Mornico D."/>
        </authorList>
    </citation>
    <scope>NUCLEOTIDE SEQUENCE [LARGE SCALE GENOMIC DNA]</scope>
    <source>
        <strain evidence="10 11">A121</strain>
    </source>
</reference>
<feature type="domain" description="ABC transmembrane type-1" evidence="9">
    <location>
        <begin position="210"/>
        <end position="415"/>
    </location>
</feature>
<dbReference type="EMBL" id="FLUX01000044">
    <property type="protein sequence ID" value="SBW28032.1"/>
    <property type="molecule type" value="Genomic_DNA"/>
</dbReference>
<evidence type="ECO:0000256" key="2">
    <source>
        <dbReference type="ARBA" id="ARBA00022448"/>
    </source>
</evidence>
<keyword evidence="7 8" id="KW-0472">Membrane</keyword>
<accession>A0ABY0JUW3</accession>
<evidence type="ECO:0000256" key="4">
    <source>
        <dbReference type="ARBA" id="ARBA00022519"/>
    </source>
</evidence>
<feature type="domain" description="ABC transmembrane type-1" evidence="9">
    <location>
        <begin position="501"/>
        <end position="691"/>
    </location>
</feature>
<dbReference type="Gene3D" id="1.10.3720.10">
    <property type="entry name" value="MetI-like"/>
    <property type="match status" value="2"/>
</dbReference>
<keyword evidence="6 8" id="KW-1133">Transmembrane helix</keyword>
<evidence type="ECO:0000313" key="11">
    <source>
        <dbReference type="Proteomes" id="UP000195338"/>
    </source>
</evidence>
<dbReference type="InterPro" id="IPR000515">
    <property type="entry name" value="MetI-like"/>
</dbReference>
<feature type="transmembrane region" description="Helical" evidence="8">
    <location>
        <begin position="464"/>
        <end position="485"/>
    </location>
</feature>
<sequence>MPGVAQTPYPAWITGNAMSHTLALHPVKKRDAIFLWVLLGWLAFALLPSWSLDYGLLESTREEILAAYGWSQFNISWLWYLLPSLLLVRPFHEARREQRNRHYLDAGWAFFCMAFIVASATLEGRGLGYATIVLFVALGAIMTLALTRLEWLGGDRFVIGSLTAIVALIGIFIVWPSIAIFIPMFTNDAGEFAPLAFMNVLSQAHIIQVILNSIMLSIAVGVGCTFFGLVLAIYTTRIARRSAIIGRIFSILPIVTPPFVVGLGVTLMMGRSGYITEFMVEWFGLTNTNWLYGFTGIWLAQVLAFTPMAFMILDGAIKTIHPSLEEASYTLRASRWQTFNGVFVPLLKPALANAFLIVVVQSLADFSNPLVLGGNFDVLATQIYFYITGSQLDYQAASTLGAFLLLFSLLVFCVQYMWIGKRSYVTVSGKSYRGDVQPLPVTLVWSVVALLAVWIVFNALLYGSIFYGSFTVNWGVDYTLTLANFTKLFGQGMSDGAWPSLLDTLLYAGIAAPITAIFGLLIAWIVVRQQFKGKKTIEFTTMLCFAVPGTVAGVSYILAFNSAPVYLTGTAAIVIISMVMRNVPVGIRAGIAGLGQIDKSLDEASLSLRAGSLRTITHILLPLLRPAILSALIYSFVRAITTVSAIVFLVTPDTRVATAYILNRVEDGEYGVAIAYGSILIVVMLAIIFIFDWLIGESRTSRSKAKNQA</sequence>
<keyword evidence="5 8" id="KW-0812">Transmembrane</keyword>
<feature type="transmembrane region" description="Helical" evidence="8">
    <location>
        <begin position="670"/>
        <end position="695"/>
    </location>
</feature>
<feature type="transmembrane region" description="Helical" evidence="8">
    <location>
        <begin position="505"/>
        <end position="527"/>
    </location>
</feature>
<dbReference type="PANTHER" id="PTHR30183:SF7">
    <property type="entry name" value="FERRIC TRANSPORT SYSTEM PERMEASE PROTEIN FBPB 1-RELATED"/>
    <property type="match status" value="1"/>
</dbReference>
<feature type="transmembrane region" description="Helical" evidence="8">
    <location>
        <begin position="539"/>
        <end position="559"/>
    </location>
</feature>
<comment type="similarity">
    <text evidence="8">Belongs to the binding-protein-dependent transport system permease family.</text>
</comment>
<evidence type="ECO:0000256" key="5">
    <source>
        <dbReference type="ARBA" id="ARBA00022692"/>
    </source>
</evidence>
<comment type="caution">
    <text evidence="10">The sequence shown here is derived from an EMBL/GenBank/DDBJ whole genome shotgun (WGS) entry which is preliminary data.</text>
</comment>
<dbReference type="SUPFAM" id="SSF161098">
    <property type="entry name" value="MetI-like"/>
    <property type="match status" value="2"/>
</dbReference>
<evidence type="ECO:0000313" key="10">
    <source>
        <dbReference type="EMBL" id="SBW28032.1"/>
    </source>
</evidence>
<feature type="transmembrane region" description="Helical" evidence="8">
    <location>
        <begin position="127"/>
        <end position="146"/>
    </location>
</feature>
<protein>
    <submittedName>
        <fullName evidence="10">Ferric iron ABC transporter, permease protein</fullName>
    </submittedName>
</protein>
<evidence type="ECO:0000256" key="3">
    <source>
        <dbReference type="ARBA" id="ARBA00022475"/>
    </source>
</evidence>
<evidence type="ECO:0000256" key="6">
    <source>
        <dbReference type="ARBA" id="ARBA00022989"/>
    </source>
</evidence>
<evidence type="ECO:0000256" key="1">
    <source>
        <dbReference type="ARBA" id="ARBA00004429"/>
    </source>
</evidence>
<dbReference type="PANTHER" id="PTHR30183">
    <property type="entry name" value="MOLYBDENUM TRANSPORT SYSTEM PERMEASE PROTEIN MODB"/>
    <property type="match status" value="1"/>
</dbReference>
<feature type="transmembrane region" description="Helical" evidence="8">
    <location>
        <begin position="158"/>
        <end position="186"/>
    </location>
</feature>
<feature type="transmembrane region" description="Helical" evidence="8">
    <location>
        <begin position="33"/>
        <end position="52"/>
    </location>
</feature>
<gene>
    <name evidence="10" type="ORF">BN4901_4404</name>
</gene>
<keyword evidence="2 8" id="KW-0813">Transport</keyword>
<evidence type="ECO:0000256" key="7">
    <source>
        <dbReference type="ARBA" id="ARBA00023136"/>
    </source>
</evidence>
<dbReference type="CDD" id="cd06261">
    <property type="entry name" value="TM_PBP2"/>
    <property type="match status" value="2"/>
</dbReference>
<feature type="transmembrane region" description="Helical" evidence="8">
    <location>
        <begin position="248"/>
        <end position="270"/>
    </location>
</feature>